<feature type="transmembrane region" description="Helical" evidence="8">
    <location>
        <begin position="122"/>
        <end position="144"/>
    </location>
</feature>
<protein>
    <recommendedName>
        <fullName evidence="7">Nuclear envelope membrane protein</fullName>
    </recommendedName>
    <alternativeName>
        <fullName evidence="6">Nuclear rim protein</fullName>
    </alternativeName>
</protein>
<evidence type="ECO:0000256" key="3">
    <source>
        <dbReference type="ARBA" id="ARBA00022692"/>
    </source>
</evidence>
<dbReference type="EMBL" id="BLXT01006160">
    <property type="protein sequence ID" value="GFO29309.1"/>
    <property type="molecule type" value="Genomic_DNA"/>
</dbReference>
<comment type="subcellular location">
    <subcellularLocation>
        <location evidence="1">Nucleus inner membrane</location>
        <topology evidence="1">Multi-pass membrane protein</topology>
    </subcellularLocation>
</comment>
<feature type="transmembrane region" description="Helical" evidence="8">
    <location>
        <begin position="14"/>
        <end position="33"/>
    </location>
</feature>
<name>A0AAV4CEZ0_9GAST</name>
<keyword evidence="10" id="KW-1185">Reference proteome</keyword>
<keyword evidence="3 8" id="KW-0812">Transmembrane</keyword>
<evidence type="ECO:0000256" key="1">
    <source>
        <dbReference type="ARBA" id="ARBA00004473"/>
    </source>
</evidence>
<evidence type="ECO:0000313" key="9">
    <source>
        <dbReference type="EMBL" id="GFO29309.1"/>
    </source>
</evidence>
<dbReference type="InterPro" id="IPR033580">
    <property type="entry name" value="Nurim-like"/>
</dbReference>
<comment type="caution">
    <text evidence="9">The sequence shown here is derived from an EMBL/GenBank/DDBJ whole genome shotgun (WGS) entry which is preliminary data.</text>
</comment>
<keyword evidence="5 8" id="KW-0472">Membrane</keyword>
<evidence type="ECO:0000256" key="7">
    <source>
        <dbReference type="ARBA" id="ARBA00032957"/>
    </source>
</evidence>
<gene>
    <name evidence="9" type="ORF">PoB_005581400</name>
</gene>
<dbReference type="Proteomes" id="UP000735302">
    <property type="component" value="Unassembled WGS sequence"/>
</dbReference>
<feature type="transmembrane region" description="Helical" evidence="8">
    <location>
        <begin position="188"/>
        <end position="218"/>
    </location>
</feature>
<evidence type="ECO:0000313" key="10">
    <source>
        <dbReference type="Proteomes" id="UP000735302"/>
    </source>
</evidence>
<dbReference type="PANTHER" id="PTHR31040">
    <property type="entry name" value="NURIM"/>
    <property type="match status" value="1"/>
</dbReference>
<feature type="transmembrane region" description="Helical" evidence="8">
    <location>
        <begin position="83"/>
        <end position="102"/>
    </location>
</feature>
<proteinExistence type="inferred from homology"/>
<accession>A0AAV4CEZ0</accession>
<feature type="transmembrane region" description="Helical" evidence="8">
    <location>
        <begin position="45"/>
        <end position="63"/>
    </location>
</feature>
<sequence length="255" mass="29695">MAAVLAFGADSNHLFRVLLALTAVGNFQILISKQTFNLLDKGSSVLVRFMWDGMLLIGFMIQHSQMATPRFKGIMESWLNITVSQRLIYTLVSSSALLLCVLKWQSIPEYGLWIVDTKDRWYLWLLFFLLHVLAWFLWGLQLMLMDISEMLGISQVHCHYRSQPKPLTRLKSAHKLLDLYSRLRHPGAFLVTLLLLLHPVMSLDRVLLACWFSCYLIYRHSLTDTHYTFAEKHFTKSVIYSKHSASRVMYDYVED</sequence>
<comment type="similarity">
    <text evidence="2">Belongs to the nurim family.</text>
</comment>
<evidence type="ECO:0000256" key="5">
    <source>
        <dbReference type="ARBA" id="ARBA00023136"/>
    </source>
</evidence>
<reference evidence="9 10" key="1">
    <citation type="journal article" date="2021" name="Elife">
        <title>Chloroplast acquisition without the gene transfer in kleptoplastic sea slugs, Plakobranchus ocellatus.</title>
        <authorList>
            <person name="Maeda T."/>
            <person name="Takahashi S."/>
            <person name="Yoshida T."/>
            <person name="Shimamura S."/>
            <person name="Takaki Y."/>
            <person name="Nagai Y."/>
            <person name="Toyoda A."/>
            <person name="Suzuki Y."/>
            <person name="Arimoto A."/>
            <person name="Ishii H."/>
            <person name="Satoh N."/>
            <person name="Nishiyama T."/>
            <person name="Hasebe M."/>
            <person name="Maruyama T."/>
            <person name="Minagawa J."/>
            <person name="Obokata J."/>
            <person name="Shigenobu S."/>
        </authorList>
    </citation>
    <scope>NUCLEOTIDE SEQUENCE [LARGE SCALE GENOMIC DNA]</scope>
</reference>
<dbReference type="AlphaFoldDB" id="A0AAV4CEZ0"/>
<organism evidence="9 10">
    <name type="scientific">Plakobranchus ocellatus</name>
    <dbReference type="NCBI Taxonomy" id="259542"/>
    <lineage>
        <taxon>Eukaryota</taxon>
        <taxon>Metazoa</taxon>
        <taxon>Spiralia</taxon>
        <taxon>Lophotrochozoa</taxon>
        <taxon>Mollusca</taxon>
        <taxon>Gastropoda</taxon>
        <taxon>Heterobranchia</taxon>
        <taxon>Euthyneura</taxon>
        <taxon>Panpulmonata</taxon>
        <taxon>Sacoglossa</taxon>
        <taxon>Placobranchoidea</taxon>
        <taxon>Plakobranchidae</taxon>
        <taxon>Plakobranchus</taxon>
    </lineage>
</organism>
<dbReference type="GO" id="GO:0005637">
    <property type="term" value="C:nuclear inner membrane"/>
    <property type="evidence" value="ECO:0007669"/>
    <property type="project" value="UniProtKB-SubCell"/>
</dbReference>
<evidence type="ECO:0000256" key="2">
    <source>
        <dbReference type="ARBA" id="ARBA00010631"/>
    </source>
</evidence>
<keyword evidence="4 8" id="KW-1133">Transmembrane helix</keyword>
<evidence type="ECO:0000256" key="6">
    <source>
        <dbReference type="ARBA" id="ARBA00031700"/>
    </source>
</evidence>
<dbReference type="PANTHER" id="PTHR31040:SF1">
    <property type="entry name" value="NURIM"/>
    <property type="match status" value="1"/>
</dbReference>
<evidence type="ECO:0000256" key="4">
    <source>
        <dbReference type="ARBA" id="ARBA00022989"/>
    </source>
</evidence>
<evidence type="ECO:0000256" key="8">
    <source>
        <dbReference type="SAM" id="Phobius"/>
    </source>
</evidence>